<keyword evidence="4" id="KW-1134">Transmembrane beta strand</keyword>
<comment type="caution">
    <text evidence="12">The sequence shown here is derived from an EMBL/GenBank/DDBJ whole genome shotgun (WGS) entry which is preliminary data.</text>
</comment>
<dbReference type="SUPFAM" id="SSF56935">
    <property type="entry name" value="Porins"/>
    <property type="match status" value="1"/>
</dbReference>
<evidence type="ECO:0000256" key="1">
    <source>
        <dbReference type="ARBA" id="ARBA00004571"/>
    </source>
</evidence>
<name>A0ABW0J4B9_9BURK</name>
<dbReference type="InterPro" id="IPR033900">
    <property type="entry name" value="Gram_neg_porin_domain"/>
</dbReference>
<evidence type="ECO:0000259" key="11">
    <source>
        <dbReference type="Pfam" id="PF13609"/>
    </source>
</evidence>
<evidence type="ECO:0000313" key="12">
    <source>
        <dbReference type="EMBL" id="MFC5427814.1"/>
    </source>
</evidence>
<keyword evidence="13" id="KW-1185">Reference proteome</keyword>
<keyword evidence="10" id="KW-0998">Cell outer membrane</keyword>
<proteinExistence type="predicted"/>
<keyword evidence="5" id="KW-0812">Transmembrane</keyword>
<comment type="subunit">
    <text evidence="2">Homotrimer.</text>
</comment>
<evidence type="ECO:0000256" key="7">
    <source>
        <dbReference type="ARBA" id="ARBA00023065"/>
    </source>
</evidence>
<dbReference type="Proteomes" id="UP001596103">
    <property type="component" value="Unassembled WGS sequence"/>
</dbReference>
<dbReference type="CDD" id="cd00342">
    <property type="entry name" value="gram_neg_porins"/>
    <property type="match status" value="1"/>
</dbReference>
<keyword evidence="8" id="KW-0626">Porin</keyword>
<evidence type="ECO:0000256" key="2">
    <source>
        <dbReference type="ARBA" id="ARBA00011233"/>
    </source>
</evidence>
<sequence>MAADTETEKERVNMKTRAAAVAILVTGVAHAQSSVTLYGLIDTGIVYQNTARRTPSRATSPGASLWSMQDGNIRTSRWGLRGNEDLGGGLSAVFWLENGFNVGTGAFRNGGDLFGRQAWIGLRASQYGTLTLGRQYDFLTDYVAPLSATSSEFAGKLASHVFDNDNLKHEMRLNNSVKFSSVSFNGFKTGAMYAFSGAAGAFANNSAYSFGASYSYGPFNFGGAYLQVNRPAQPALANASGAASTRDADQLTTGARQQIFGAGAQYKVANASLGLVWTHSITYDVTGIWQAGSTTTGALGGRCVKFDNFEINGRYFIRPDLSVGAAYTYTTGGFGGASKGFTSARPHWNSVMTQADYLLSQRTDIYLVGIYQRVGGANGNGAFAPSISTLDPSPGNEQVVAAVGFKHQF</sequence>
<comment type="subcellular location">
    <subcellularLocation>
        <location evidence="1">Cell outer membrane</location>
        <topology evidence="1">Multi-pass membrane protein</topology>
    </subcellularLocation>
</comment>
<evidence type="ECO:0000256" key="4">
    <source>
        <dbReference type="ARBA" id="ARBA00022452"/>
    </source>
</evidence>
<dbReference type="PANTHER" id="PTHR34501:SF9">
    <property type="entry name" value="MAJOR OUTER MEMBRANE PROTEIN P.IA"/>
    <property type="match status" value="1"/>
</dbReference>
<keyword evidence="9" id="KW-0472">Membrane</keyword>
<dbReference type="InterPro" id="IPR023614">
    <property type="entry name" value="Porin_dom_sf"/>
</dbReference>
<accession>A0ABW0J4B9</accession>
<evidence type="ECO:0000256" key="9">
    <source>
        <dbReference type="ARBA" id="ARBA00023136"/>
    </source>
</evidence>
<keyword evidence="7" id="KW-0406">Ion transport</keyword>
<dbReference type="InterPro" id="IPR050298">
    <property type="entry name" value="Gram-neg_bact_OMP"/>
</dbReference>
<evidence type="ECO:0000256" key="10">
    <source>
        <dbReference type="ARBA" id="ARBA00023237"/>
    </source>
</evidence>
<evidence type="ECO:0000256" key="8">
    <source>
        <dbReference type="ARBA" id="ARBA00023114"/>
    </source>
</evidence>
<feature type="domain" description="Porin" evidence="11">
    <location>
        <begin position="18"/>
        <end position="369"/>
    </location>
</feature>
<dbReference type="PANTHER" id="PTHR34501">
    <property type="entry name" value="PROTEIN YDDL-RELATED"/>
    <property type="match status" value="1"/>
</dbReference>
<dbReference type="Gene3D" id="2.40.160.10">
    <property type="entry name" value="Porin"/>
    <property type="match status" value="1"/>
</dbReference>
<evidence type="ECO:0000256" key="6">
    <source>
        <dbReference type="ARBA" id="ARBA00022729"/>
    </source>
</evidence>
<evidence type="ECO:0000313" key="13">
    <source>
        <dbReference type="Proteomes" id="UP001596103"/>
    </source>
</evidence>
<keyword evidence="3" id="KW-0813">Transport</keyword>
<dbReference type="EMBL" id="JBHSMP010000006">
    <property type="protein sequence ID" value="MFC5427814.1"/>
    <property type="molecule type" value="Genomic_DNA"/>
</dbReference>
<keyword evidence="6" id="KW-0732">Signal</keyword>
<organism evidence="12 13">
    <name type="scientific">Paraburkholderia denitrificans</name>
    <dbReference type="NCBI Taxonomy" id="694025"/>
    <lineage>
        <taxon>Bacteria</taxon>
        <taxon>Pseudomonadati</taxon>
        <taxon>Pseudomonadota</taxon>
        <taxon>Betaproteobacteria</taxon>
        <taxon>Burkholderiales</taxon>
        <taxon>Burkholderiaceae</taxon>
        <taxon>Paraburkholderia</taxon>
    </lineage>
</organism>
<evidence type="ECO:0000256" key="3">
    <source>
        <dbReference type="ARBA" id="ARBA00022448"/>
    </source>
</evidence>
<protein>
    <submittedName>
        <fullName evidence="12">Porin</fullName>
    </submittedName>
</protein>
<dbReference type="Pfam" id="PF13609">
    <property type="entry name" value="Porin_4"/>
    <property type="match status" value="1"/>
</dbReference>
<dbReference type="RefSeq" id="WP_377709387.1">
    <property type="nucleotide sequence ID" value="NZ_JBHSMP010000006.1"/>
</dbReference>
<gene>
    <name evidence="12" type="ORF">ACFPTO_03175</name>
</gene>
<evidence type="ECO:0000256" key="5">
    <source>
        <dbReference type="ARBA" id="ARBA00022692"/>
    </source>
</evidence>
<reference evidence="13" key="1">
    <citation type="journal article" date="2019" name="Int. J. Syst. Evol. Microbiol.">
        <title>The Global Catalogue of Microorganisms (GCM) 10K type strain sequencing project: providing services to taxonomists for standard genome sequencing and annotation.</title>
        <authorList>
            <consortium name="The Broad Institute Genomics Platform"/>
            <consortium name="The Broad Institute Genome Sequencing Center for Infectious Disease"/>
            <person name="Wu L."/>
            <person name="Ma J."/>
        </authorList>
    </citation>
    <scope>NUCLEOTIDE SEQUENCE [LARGE SCALE GENOMIC DNA]</scope>
    <source>
        <strain evidence="13">CCUG 56042</strain>
    </source>
</reference>